<name>A0ABW7FNH1_9BURK</name>
<feature type="domain" description="Peptidase M16 C-terminal" evidence="4">
    <location>
        <begin position="208"/>
        <end position="391"/>
    </location>
</feature>
<dbReference type="Gene3D" id="3.30.830.10">
    <property type="entry name" value="Metalloenzyme, LuxS/M16 peptidase-like"/>
    <property type="match status" value="2"/>
</dbReference>
<keyword evidence="6" id="KW-1185">Reference proteome</keyword>
<feature type="signal peptide" evidence="2">
    <location>
        <begin position="1"/>
        <end position="27"/>
    </location>
</feature>
<dbReference type="InterPro" id="IPR011765">
    <property type="entry name" value="Pept_M16_N"/>
</dbReference>
<dbReference type="InterPro" id="IPR007863">
    <property type="entry name" value="Peptidase_M16_C"/>
</dbReference>
<dbReference type="Pfam" id="PF05193">
    <property type="entry name" value="Peptidase_M16_C"/>
    <property type="match status" value="1"/>
</dbReference>
<dbReference type="RefSeq" id="WP_394400569.1">
    <property type="nucleotide sequence ID" value="NZ_JBIGHW010000013.1"/>
</dbReference>
<sequence>MLTTTRRAVLGAISAAALALTAGHAVAAPKAAPAADHWQIPVHVKTLANGLTVVISPDASSPTVGISVVYKVGMRLEPKNRTGFAHLFEHLMFQGTPKAPKGVFDQVITSGGGNNNGSTRPDFTNYIETAPSSALETMLWLEADRMTTLDFNPTTLKNQQDVVKEEIRVNVQNQPYGGFMWLDIGYLAFDKWENNHDGYGSFVDLENATLDDVRAFHRDYYGPNNAVLSIAGDVTPAQGFALAEKYFGKIAARPTPKPTDFREGLNTKERRLTQADKLAQVPAVATAWKLPDRGSKDQAPFAVLGQLLAGGDASRFYQGLVKGRELALNMNSLYGLTSMWEYDGPSIFTVFALYKPNTTADALLAGMDEEIARVVKDGVDAPTLKNLKTALLADWYNGVEMFLSRADRLAKLQALWGDATVINKVPGWIEAVTSADVQRVAATYLTPANRSVIDRKPAAMLAAPTPTPAPAASAAKPATQP</sequence>
<evidence type="ECO:0000256" key="1">
    <source>
        <dbReference type="ARBA" id="ARBA00007261"/>
    </source>
</evidence>
<keyword evidence="2" id="KW-0732">Signal</keyword>
<reference evidence="5 6" key="1">
    <citation type="submission" date="2024-08" db="EMBL/GenBank/DDBJ databases">
        <authorList>
            <person name="Lu H."/>
        </authorList>
    </citation>
    <scope>NUCLEOTIDE SEQUENCE [LARGE SCALE GENOMIC DNA]</scope>
    <source>
        <strain evidence="5 6">LKC17W</strain>
    </source>
</reference>
<dbReference type="PANTHER" id="PTHR11851">
    <property type="entry name" value="METALLOPROTEASE"/>
    <property type="match status" value="1"/>
</dbReference>
<dbReference type="InterPro" id="IPR050361">
    <property type="entry name" value="MPP/UQCRC_Complex"/>
</dbReference>
<evidence type="ECO:0000259" key="3">
    <source>
        <dbReference type="Pfam" id="PF00675"/>
    </source>
</evidence>
<evidence type="ECO:0000313" key="5">
    <source>
        <dbReference type="EMBL" id="MFG6442867.1"/>
    </source>
</evidence>
<dbReference type="InterPro" id="IPR006311">
    <property type="entry name" value="TAT_signal"/>
</dbReference>
<dbReference type="PROSITE" id="PS51318">
    <property type="entry name" value="TAT"/>
    <property type="match status" value="1"/>
</dbReference>
<feature type="domain" description="Peptidase M16 N-terminal" evidence="3">
    <location>
        <begin position="53"/>
        <end position="174"/>
    </location>
</feature>
<dbReference type="SUPFAM" id="SSF63411">
    <property type="entry name" value="LuxS/MPP-like metallohydrolase"/>
    <property type="match status" value="2"/>
</dbReference>
<dbReference type="PANTHER" id="PTHR11851:SF49">
    <property type="entry name" value="MITOCHONDRIAL-PROCESSING PEPTIDASE SUBUNIT ALPHA"/>
    <property type="match status" value="1"/>
</dbReference>
<protein>
    <submittedName>
        <fullName evidence="5">M16 family metallopeptidase</fullName>
    </submittedName>
</protein>
<dbReference type="Pfam" id="PF00675">
    <property type="entry name" value="Peptidase_M16"/>
    <property type="match status" value="1"/>
</dbReference>
<comment type="similarity">
    <text evidence="1">Belongs to the peptidase M16 family.</text>
</comment>
<dbReference type="EMBL" id="JBIGHW010000013">
    <property type="protein sequence ID" value="MFG6442867.1"/>
    <property type="molecule type" value="Genomic_DNA"/>
</dbReference>
<organism evidence="5 6">
    <name type="scientific">Pelomonas margarita</name>
    <dbReference type="NCBI Taxonomy" id="3299031"/>
    <lineage>
        <taxon>Bacteria</taxon>
        <taxon>Pseudomonadati</taxon>
        <taxon>Pseudomonadota</taxon>
        <taxon>Betaproteobacteria</taxon>
        <taxon>Burkholderiales</taxon>
        <taxon>Sphaerotilaceae</taxon>
        <taxon>Roseateles</taxon>
    </lineage>
</organism>
<dbReference type="Proteomes" id="UP001606301">
    <property type="component" value="Unassembled WGS sequence"/>
</dbReference>
<dbReference type="InterPro" id="IPR011249">
    <property type="entry name" value="Metalloenz_LuxS/M16"/>
</dbReference>
<feature type="chain" id="PRO_5045655900" evidence="2">
    <location>
        <begin position="28"/>
        <end position="481"/>
    </location>
</feature>
<evidence type="ECO:0000256" key="2">
    <source>
        <dbReference type="SAM" id="SignalP"/>
    </source>
</evidence>
<comment type="caution">
    <text evidence="5">The sequence shown here is derived from an EMBL/GenBank/DDBJ whole genome shotgun (WGS) entry which is preliminary data.</text>
</comment>
<evidence type="ECO:0000313" key="6">
    <source>
        <dbReference type="Proteomes" id="UP001606301"/>
    </source>
</evidence>
<evidence type="ECO:0000259" key="4">
    <source>
        <dbReference type="Pfam" id="PF05193"/>
    </source>
</evidence>
<proteinExistence type="inferred from homology"/>
<gene>
    <name evidence="5" type="ORF">ACG0Z3_19430</name>
</gene>
<accession>A0ABW7FNH1</accession>